<dbReference type="Gene3D" id="3.90.180.10">
    <property type="entry name" value="Medium-chain alcohol dehydrogenases, catalytic domain"/>
    <property type="match status" value="2"/>
</dbReference>
<dbReference type="AlphaFoldDB" id="A0A5B7X194"/>
<dbReference type="Pfam" id="PF00107">
    <property type="entry name" value="ADH_zinc_N"/>
    <property type="match status" value="1"/>
</dbReference>
<comment type="cofactor">
    <cofactor evidence="4">
        <name>Zn(2+)</name>
        <dbReference type="ChEBI" id="CHEBI:29105"/>
    </cofactor>
</comment>
<keyword evidence="3" id="KW-0560">Oxidoreductase</keyword>
<accession>A0A5B7X194</accession>
<dbReference type="Pfam" id="PF08240">
    <property type="entry name" value="ADH_N"/>
    <property type="match status" value="1"/>
</dbReference>
<dbReference type="PANTHER" id="PTHR43401:SF2">
    <property type="entry name" value="L-THREONINE 3-DEHYDROGENASE"/>
    <property type="match status" value="1"/>
</dbReference>
<evidence type="ECO:0000313" key="7">
    <source>
        <dbReference type="Proteomes" id="UP000309016"/>
    </source>
</evidence>
<proteinExistence type="inferred from homology"/>
<dbReference type="SMART" id="SM00829">
    <property type="entry name" value="PKS_ER"/>
    <property type="match status" value="1"/>
</dbReference>
<dbReference type="GO" id="GO:0008270">
    <property type="term" value="F:zinc ion binding"/>
    <property type="evidence" value="ECO:0007669"/>
    <property type="project" value="InterPro"/>
</dbReference>
<feature type="domain" description="Enoyl reductase (ER)" evidence="5">
    <location>
        <begin position="16"/>
        <end position="324"/>
    </location>
</feature>
<organism evidence="6 7">
    <name type="scientific">Antarcticibacterium flavum</name>
    <dbReference type="NCBI Taxonomy" id="2058175"/>
    <lineage>
        <taxon>Bacteria</taxon>
        <taxon>Pseudomonadati</taxon>
        <taxon>Bacteroidota</taxon>
        <taxon>Flavobacteriia</taxon>
        <taxon>Flavobacteriales</taxon>
        <taxon>Flavobacteriaceae</taxon>
        <taxon>Antarcticibacterium</taxon>
    </lineage>
</organism>
<dbReference type="SUPFAM" id="SSF50129">
    <property type="entry name" value="GroES-like"/>
    <property type="match status" value="1"/>
</dbReference>
<reference evidence="6 7" key="1">
    <citation type="submission" date="2019-06" db="EMBL/GenBank/DDBJ databases">
        <title>Complete genome sequence of Antarcticibacterium flavum KCTC 52984T from an Antarctic marine sediment.</title>
        <authorList>
            <person name="Lee Y.M."/>
            <person name="Shin S.C."/>
        </authorList>
    </citation>
    <scope>NUCLEOTIDE SEQUENCE [LARGE SCALE GENOMIC DNA]</scope>
    <source>
        <strain evidence="6 7">KCTC 52984</strain>
    </source>
</reference>
<dbReference type="GO" id="GO:0016616">
    <property type="term" value="F:oxidoreductase activity, acting on the CH-OH group of donors, NAD or NADP as acceptor"/>
    <property type="evidence" value="ECO:0007669"/>
    <property type="project" value="UniProtKB-ARBA"/>
</dbReference>
<dbReference type="RefSeq" id="WP_139065885.1">
    <property type="nucleotide sequence ID" value="NZ_CP040812.1"/>
</dbReference>
<dbReference type="InterPro" id="IPR036291">
    <property type="entry name" value="NAD(P)-bd_dom_sf"/>
</dbReference>
<keyword evidence="7" id="KW-1185">Reference proteome</keyword>
<dbReference type="InterPro" id="IPR013154">
    <property type="entry name" value="ADH-like_N"/>
</dbReference>
<protein>
    <submittedName>
        <fullName evidence="6">Zinc-binding dehydrogenase</fullName>
    </submittedName>
</protein>
<keyword evidence="1 4" id="KW-0479">Metal-binding</keyword>
<evidence type="ECO:0000313" key="6">
    <source>
        <dbReference type="EMBL" id="QCY69316.1"/>
    </source>
</evidence>
<dbReference type="SUPFAM" id="SSF51735">
    <property type="entry name" value="NAD(P)-binding Rossmann-fold domains"/>
    <property type="match status" value="1"/>
</dbReference>
<dbReference type="Gene3D" id="3.40.50.720">
    <property type="entry name" value="NAD(P)-binding Rossmann-like Domain"/>
    <property type="match status" value="1"/>
</dbReference>
<dbReference type="PANTHER" id="PTHR43401">
    <property type="entry name" value="L-THREONINE 3-DEHYDROGENASE"/>
    <property type="match status" value="1"/>
</dbReference>
<dbReference type="InterPro" id="IPR011032">
    <property type="entry name" value="GroES-like_sf"/>
</dbReference>
<dbReference type="PROSITE" id="PS00059">
    <property type="entry name" value="ADH_ZINC"/>
    <property type="match status" value="1"/>
</dbReference>
<dbReference type="InterPro" id="IPR020843">
    <property type="entry name" value="ER"/>
</dbReference>
<dbReference type="InterPro" id="IPR050129">
    <property type="entry name" value="Zn_alcohol_dh"/>
</dbReference>
<dbReference type="Proteomes" id="UP000309016">
    <property type="component" value="Chromosome"/>
</dbReference>
<dbReference type="InterPro" id="IPR013149">
    <property type="entry name" value="ADH-like_C"/>
</dbReference>
<evidence type="ECO:0000256" key="1">
    <source>
        <dbReference type="ARBA" id="ARBA00022723"/>
    </source>
</evidence>
<dbReference type="OrthoDB" id="9787435at2"/>
<dbReference type="KEGG" id="afla:FHG64_07870"/>
<evidence type="ECO:0000256" key="3">
    <source>
        <dbReference type="ARBA" id="ARBA00023002"/>
    </source>
</evidence>
<dbReference type="CDD" id="cd08269">
    <property type="entry name" value="Zn_ADH9"/>
    <property type="match status" value="1"/>
</dbReference>
<evidence type="ECO:0000256" key="2">
    <source>
        <dbReference type="ARBA" id="ARBA00022833"/>
    </source>
</evidence>
<gene>
    <name evidence="6" type="ORF">FHG64_07870</name>
</gene>
<evidence type="ECO:0000259" key="5">
    <source>
        <dbReference type="SMART" id="SM00829"/>
    </source>
</evidence>
<evidence type="ECO:0000256" key="4">
    <source>
        <dbReference type="RuleBase" id="RU361277"/>
    </source>
</evidence>
<sequence length="328" mass="36378">MPPVQNKDDYRAAVITAPGEVKIKESHLPEPKEDEVRIKIEGCGICASNIPVWEGRDWFEYPIPAGNPGHEAWGIVDKVGSNAKNFTPGERVTGLSYNAYATHDIAKASDLVVLPDFLDNKPFPGEPLGCAMNIFSRSDIQKGQTIAVVGSGFLGLLLIQLAKSAGARVIAISRRDFSLEMAKKAGADECITMDDHYQIIEKVKQITEGKFCERVIEATGKEWPLNLSIELTAEKGKLIVAGFHQDGMRSVNVQMLNWRGIDMINAHEREPEKYVEGIKAAIDAIQKQEMDPFPFFTHGYSLEEMDAAYKDLTERQDGFIKGVIINKQ</sequence>
<keyword evidence="2 4" id="KW-0862">Zinc</keyword>
<dbReference type="InterPro" id="IPR002328">
    <property type="entry name" value="ADH_Zn_CS"/>
</dbReference>
<comment type="similarity">
    <text evidence="4">Belongs to the zinc-containing alcohol dehydrogenase family.</text>
</comment>
<dbReference type="EMBL" id="CP040812">
    <property type="protein sequence ID" value="QCY69316.1"/>
    <property type="molecule type" value="Genomic_DNA"/>
</dbReference>
<name>A0A5B7X194_9FLAO</name>